<dbReference type="RefSeq" id="WP_346013967.1">
    <property type="nucleotide sequence ID" value="NZ_JAQYXP010000012.1"/>
</dbReference>
<proteinExistence type="predicted"/>
<reference evidence="1 2" key="1">
    <citation type="journal article" date="2023" name="PLoS ONE">
        <title>Complete genome assembly of Hawai'i environmental nontuberculous mycobacteria reveals unexpected co-isolation with methylobacteria.</title>
        <authorList>
            <person name="Hendrix J."/>
            <person name="Epperson L.E."/>
            <person name="Tong E.I."/>
            <person name="Chan Y.L."/>
            <person name="Hasan N.A."/>
            <person name="Dawrs S.N."/>
            <person name="Norton G.J."/>
            <person name="Virdi R."/>
            <person name="Crooks J.L."/>
            <person name="Chan E.D."/>
            <person name="Honda J.R."/>
            <person name="Strong M."/>
        </authorList>
    </citation>
    <scope>NUCLEOTIDE SEQUENCE [LARGE SCALE GENOMIC DNA]</scope>
    <source>
        <strain evidence="1 2">NJH_HI04-1</strain>
    </source>
</reference>
<protein>
    <submittedName>
        <fullName evidence="1">Uncharacterized protein</fullName>
    </submittedName>
</protein>
<sequence length="210" mass="21420">MPAPLKAAIAAHRAAWAAFQAAPEGEAEAGRAEDRETEAFVALLGASCGTPAGARALAAHLTWYIGEEGDNLAGAGDPFGCIARARRDDLALALGEPVPAAPCPSPSPLLAAIAAHAEANAAANAAALAHSRAFDDDDPAAEGLLRLADEACERDDAALRALRALRPQDLGEAAMLARHYADTIEEWEEAGSLGAWLLDGLATALEGGEA</sequence>
<comment type="caution">
    <text evidence="1">The sequence shown here is derived from an EMBL/GenBank/DDBJ whole genome shotgun (WGS) entry which is preliminary data.</text>
</comment>
<gene>
    <name evidence="1" type="ORF">PUR29_36915</name>
</gene>
<dbReference type="Proteomes" id="UP001407347">
    <property type="component" value="Unassembled WGS sequence"/>
</dbReference>
<organism evidence="1 2">
    <name type="scientific">Methylobacterium ajmalii</name>
    <dbReference type="NCBI Taxonomy" id="2738439"/>
    <lineage>
        <taxon>Bacteria</taxon>
        <taxon>Pseudomonadati</taxon>
        <taxon>Pseudomonadota</taxon>
        <taxon>Alphaproteobacteria</taxon>
        <taxon>Hyphomicrobiales</taxon>
        <taxon>Methylobacteriaceae</taxon>
        <taxon>Methylobacterium</taxon>
    </lineage>
</organism>
<accession>A0ABV0A7H6</accession>
<dbReference type="EMBL" id="JAQYXP010000012">
    <property type="protein sequence ID" value="MEN3239022.1"/>
    <property type="molecule type" value="Genomic_DNA"/>
</dbReference>
<keyword evidence="2" id="KW-1185">Reference proteome</keyword>
<evidence type="ECO:0000313" key="2">
    <source>
        <dbReference type="Proteomes" id="UP001407347"/>
    </source>
</evidence>
<name>A0ABV0A7H6_9HYPH</name>
<evidence type="ECO:0000313" key="1">
    <source>
        <dbReference type="EMBL" id="MEN3239022.1"/>
    </source>
</evidence>